<dbReference type="EMBL" id="LT841305">
    <property type="protein sequence ID" value="SMH67070.1"/>
    <property type="molecule type" value="Genomic_DNA"/>
</dbReference>
<evidence type="ECO:0000256" key="1">
    <source>
        <dbReference type="SAM" id="MobiDB-lite"/>
    </source>
</evidence>
<name>A0ABY1MTB4_9PROT</name>
<feature type="region of interest" description="Disordered" evidence="1">
    <location>
        <begin position="33"/>
        <end position="55"/>
    </location>
</feature>
<organism evidence="2 3">
    <name type="scientific">Acidithiobacillus ferrivorans</name>
    <dbReference type="NCBI Taxonomy" id="160808"/>
    <lineage>
        <taxon>Bacteria</taxon>
        <taxon>Pseudomonadati</taxon>
        <taxon>Pseudomonadota</taxon>
        <taxon>Acidithiobacillia</taxon>
        <taxon>Acidithiobacillales</taxon>
        <taxon>Acidithiobacillaceae</taxon>
        <taxon>Acidithiobacillus</taxon>
    </lineage>
</organism>
<evidence type="ECO:0000313" key="3">
    <source>
        <dbReference type="Proteomes" id="UP000193925"/>
    </source>
</evidence>
<evidence type="ECO:0000313" key="2">
    <source>
        <dbReference type="EMBL" id="SMH67070.1"/>
    </source>
</evidence>
<accession>A0ABY1MTB4</accession>
<proteinExistence type="predicted"/>
<keyword evidence="3" id="KW-1185">Reference proteome</keyword>
<gene>
    <name evidence="2" type="ORF">AFERRI_50271</name>
</gene>
<reference evidence="2 3" key="1">
    <citation type="submission" date="2017-03" db="EMBL/GenBank/DDBJ databases">
        <authorList>
            <person name="Regsiter A."/>
            <person name="William W."/>
        </authorList>
    </citation>
    <scope>NUCLEOTIDE SEQUENCE [LARGE SCALE GENOMIC DNA]</scope>
    <source>
        <strain evidence="2">PRJEB5721</strain>
    </source>
</reference>
<sequence>MLDGKQRVRTYAVRKDGYAGVWRLAAMERGQHDGQLVPAAPSKSPGLAQRDFTGY</sequence>
<dbReference type="RefSeq" id="WP_156103830.1">
    <property type="nucleotide sequence ID" value="NZ_CCCS020000023.1"/>
</dbReference>
<dbReference type="Proteomes" id="UP000193925">
    <property type="component" value="Chromosome AFERRI"/>
</dbReference>
<protein>
    <submittedName>
        <fullName evidence="2">Uncharacterized protein</fullName>
    </submittedName>
</protein>